<sequence>MEKSILCKKTVHETITKKFKKPKRNSNAQCSNNKISIPIKLPKVIRVTVTDPDATDSSSDEEDNLWLPRRRIKRYVSQIETETVASTTVSGKKRSERETNSKPRPAKMPAVVNGDMIKFRGVRMRPWGKWAAEIRDPIARVRLWLGTFNTAEEAAKRYDAAAVKLRGEAAVTNFAATPEKEKEEKMEVVINTEMSGSGEDSGDDFRNLSSPTSVLRSRPDEICQISEPVEPVRESEPVEPFEECEGETRWFDESNEFFRHEMDDVFNFATTSDCYYSNMFFDEAPLSLFHETTPVVVNECRLSDHVEIDKTHSPSTLCQVDDFFDDILLGSDPLVVL</sequence>
<feature type="region of interest" description="Disordered" evidence="6">
    <location>
        <begin position="194"/>
        <end position="214"/>
    </location>
</feature>
<dbReference type="Proteomes" id="UP000087171">
    <property type="component" value="Chromosome Ca4"/>
</dbReference>
<evidence type="ECO:0000313" key="9">
    <source>
        <dbReference type="RefSeq" id="XP_004498391.1"/>
    </source>
</evidence>
<organism evidence="8 9">
    <name type="scientific">Cicer arietinum</name>
    <name type="common">Chickpea</name>
    <name type="synonym">Garbanzo</name>
    <dbReference type="NCBI Taxonomy" id="3827"/>
    <lineage>
        <taxon>Eukaryota</taxon>
        <taxon>Viridiplantae</taxon>
        <taxon>Streptophyta</taxon>
        <taxon>Embryophyta</taxon>
        <taxon>Tracheophyta</taxon>
        <taxon>Spermatophyta</taxon>
        <taxon>Magnoliopsida</taxon>
        <taxon>eudicotyledons</taxon>
        <taxon>Gunneridae</taxon>
        <taxon>Pentapetalae</taxon>
        <taxon>rosids</taxon>
        <taxon>fabids</taxon>
        <taxon>Fabales</taxon>
        <taxon>Fabaceae</taxon>
        <taxon>Papilionoideae</taxon>
        <taxon>50 kb inversion clade</taxon>
        <taxon>NPAAA clade</taxon>
        <taxon>Hologalegina</taxon>
        <taxon>IRL clade</taxon>
        <taxon>Cicereae</taxon>
        <taxon>Cicer</taxon>
    </lineage>
</organism>
<accession>A0A1S2Y4G1</accession>
<dbReference type="Gene3D" id="3.30.730.10">
    <property type="entry name" value="AP2/ERF domain"/>
    <property type="match status" value="1"/>
</dbReference>
<keyword evidence="2" id="KW-0805">Transcription regulation</keyword>
<dbReference type="AlphaFoldDB" id="A0A1S2Y4G1"/>
<dbReference type="SUPFAM" id="SSF54171">
    <property type="entry name" value="DNA-binding domain"/>
    <property type="match status" value="1"/>
</dbReference>
<proteinExistence type="predicted"/>
<evidence type="ECO:0000256" key="5">
    <source>
        <dbReference type="ARBA" id="ARBA00023242"/>
    </source>
</evidence>
<dbReference type="OrthoDB" id="1431769at2759"/>
<evidence type="ECO:0000313" key="8">
    <source>
        <dbReference type="Proteomes" id="UP000087171"/>
    </source>
</evidence>
<dbReference type="RefSeq" id="XP_004498391.1">
    <property type="nucleotide sequence ID" value="XM_004498334.3"/>
</dbReference>
<name>A0A1S2Y4G1_CICAR</name>
<evidence type="ECO:0000256" key="2">
    <source>
        <dbReference type="ARBA" id="ARBA00023015"/>
    </source>
</evidence>
<dbReference type="GO" id="GO:0003700">
    <property type="term" value="F:DNA-binding transcription factor activity"/>
    <property type="evidence" value="ECO:0007669"/>
    <property type="project" value="InterPro"/>
</dbReference>
<reference evidence="8" key="1">
    <citation type="journal article" date="2013" name="Nat. Biotechnol.">
        <title>Draft genome sequence of chickpea (Cicer arietinum) provides a resource for trait improvement.</title>
        <authorList>
            <person name="Varshney R.K."/>
            <person name="Song C."/>
            <person name="Saxena R.K."/>
            <person name="Azam S."/>
            <person name="Yu S."/>
            <person name="Sharpe A.G."/>
            <person name="Cannon S."/>
            <person name="Baek J."/>
            <person name="Rosen B.D."/>
            <person name="Tar'an B."/>
            <person name="Millan T."/>
            <person name="Zhang X."/>
            <person name="Ramsay L.D."/>
            <person name="Iwata A."/>
            <person name="Wang Y."/>
            <person name="Nelson W."/>
            <person name="Farmer A.D."/>
            <person name="Gaur P.M."/>
            <person name="Soderlund C."/>
            <person name="Penmetsa R.V."/>
            <person name="Xu C."/>
            <person name="Bharti A.K."/>
            <person name="He W."/>
            <person name="Winter P."/>
            <person name="Zhao S."/>
            <person name="Hane J.K."/>
            <person name="Carrasquilla-Garcia N."/>
            <person name="Condie J.A."/>
            <person name="Upadhyaya H.D."/>
            <person name="Luo M.C."/>
            <person name="Thudi M."/>
            <person name="Gowda C.L."/>
            <person name="Singh N.P."/>
            <person name="Lichtenzveig J."/>
            <person name="Gali K.K."/>
            <person name="Rubio J."/>
            <person name="Nadarajan N."/>
            <person name="Dolezel J."/>
            <person name="Bansal K.C."/>
            <person name="Xu X."/>
            <person name="Edwards D."/>
            <person name="Zhang G."/>
            <person name="Kahl G."/>
            <person name="Gil J."/>
            <person name="Singh K.B."/>
            <person name="Datta S.K."/>
            <person name="Jackson S.A."/>
            <person name="Wang J."/>
            <person name="Cook D.R."/>
        </authorList>
    </citation>
    <scope>NUCLEOTIDE SEQUENCE [LARGE SCALE GENOMIC DNA]</scope>
    <source>
        <strain evidence="8">cv. CDC Frontier</strain>
    </source>
</reference>
<dbReference type="CDD" id="cd00018">
    <property type="entry name" value="AP2"/>
    <property type="match status" value="1"/>
</dbReference>
<evidence type="ECO:0000256" key="6">
    <source>
        <dbReference type="SAM" id="MobiDB-lite"/>
    </source>
</evidence>
<feature type="domain" description="AP2/ERF" evidence="7">
    <location>
        <begin position="118"/>
        <end position="175"/>
    </location>
</feature>
<evidence type="ECO:0000259" key="7">
    <source>
        <dbReference type="PROSITE" id="PS51032"/>
    </source>
</evidence>
<evidence type="ECO:0000256" key="4">
    <source>
        <dbReference type="ARBA" id="ARBA00023163"/>
    </source>
</evidence>
<dbReference type="SMART" id="SM00380">
    <property type="entry name" value="AP2"/>
    <property type="match status" value="1"/>
</dbReference>
<dbReference type="PRINTS" id="PR00367">
    <property type="entry name" value="ETHRSPELEMNT"/>
</dbReference>
<dbReference type="PROSITE" id="PS51032">
    <property type="entry name" value="AP2_ERF"/>
    <property type="match status" value="1"/>
</dbReference>
<keyword evidence="5" id="KW-0539">Nucleus</keyword>
<dbReference type="PaxDb" id="3827-XP_004498391.1"/>
<dbReference type="InterPro" id="IPR050913">
    <property type="entry name" value="AP2/ERF_ERF"/>
</dbReference>
<reference evidence="9" key="2">
    <citation type="submission" date="2025-08" db="UniProtKB">
        <authorList>
            <consortium name="RefSeq"/>
        </authorList>
    </citation>
    <scope>IDENTIFICATION</scope>
    <source>
        <tissue evidence="9">Etiolated seedlings</tissue>
    </source>
</reference>
<dbReference type="InterPro" id="IPR036955">
    <property type="entry name" value="AP2/ERF_dom_sf"/>
</dbReference>
<dbReference type="PANTHER" id="PTHR31194">
    <property type="entry name" value="SHN SHINE , DNA BINDING / TRANSCRIPTION FACTOR"/>
    <property type="match status" value="1"/>
</dbReference>
<keyword evidence="8" id="KW-1185">Reference proteome</keyword>
<dbReference type="InterPro" id="IPR016177">
    <property type="entry name" value="DNA-bd_dom_sf"/>
</dbReference>
<protein>
    <submittedName>
        <fullName evidence="9">Ethylene-responsive transcription factor CRF1-like</fullName>
    </submittedName>
</protein>
<evidence type="ECO:0000256" key="3">
    <source>
        <dbReference type="ARBA" id="ARBA00023125"/>
    </source>
</evidence>
<dbReference type="FunFam" id="3.30.730.10:FF:000001">
    <property type="entry name" value="Ethylene-responsive transcription factor 2"/>
    <property type="match status" value="1"/>
</dbReference>
<dbReference type="GO" id="GO:0003677">
    <property type="term" value="F:DNA binding"/>
    <property type="evidence" value="ECO:0007669"/>
    <property type="project" value="UniProtKB-KW"/>
</dbReference>
<dbReference type="InterPro" id="IPR001471">
    <property type="entry name" value="AP2/ERF_dom"/>
</dbReference>
<dbReference type="GeneID" id="101502348"/>
<evidence type="ECO:0000256" key="1">
    <source>
        <dbReference type="ARBA" id="ARBA00004123"/>
    </source>
</evidence>
<dbReference type="GO" id="GO:0005634">
    <property type="term" value="C:nucleus"/>
    <property type="evidence" value="ECO:0007669"/>
    <property type="project" value="UniProtKB-SubCell"/>
</dbReference>
<dbReference type="STRING" id="3827.A0A1S2Y4G1"/>
<dbReference type="KEGG" id="cam:101502348"/>
<comment type="subcellular location">
    <subcellularLocation>
        <location evidence="1">Nucleus</location>
    </subcellularLocation>
</comment>
<dbReference type="Pfam" id="PF00847">
    <property type="entry name" value="AP2"/>
    <property type="match status" value="1"/>
</dbReference>
<keyword evidence="4" id="KW-0804">Transcription</keyword>
<dbReference type="PANTHER" id="PTHR31194:SF202">
    <property type="entry name" value="ETHYLENE-RESPONSIVE TRANSCRIPTION FACTOR ERF070"/>
    <property type="match status" value="1"/>
</dbReference>
<keyword evidence="3" id="KW-0238">DNA-binding</keyword>
<dbReference type="eggNOG" id="ENOG502R7AV">
    <property type="taxonomic scope" value="Eukaryota"/>
</dbReference>
<gene>
    <name evidence="9" type="primary">LOC101502348</name>
</gene>
<feature type="region of interest" description="Disordered" evidence="6">
    <location>
        <begin position="83"/>
        <end position="109"/>
    </location>
</feature>